<accession>A0A167RBW0</accession>
<reference evidence="1 2" key="1">
    <citation type="journal article" date="2016" name="Genome Announc.">
        <title>Complete Genome Sequence of a New Megavirus Family Member Isolated from an Inland Water Lake for the First Time in India.</title>
        <authorList>
            <person name="Chatterjee A."/>
            <person name="Ali F."/>
            <person name="Bange D."/>
            <person name="Kondabagil K."/>
        </authorList>
    </citation>
    <scope>NUCLEOTIDE SEQUENCE [LARGE SCALE GENOMIC DNA]</scope>
    <source>
        <strain evidence="1">1</strain>
    </source>
</reference>
<sequence>MNSSNTIPNYSLHNKQECPFCHFVFVTGFDDNNYKKCPSCSTIYQKNLQINHGPGCSICTGRNRGSNNVYHNNGCPAIMSDGRFITNYNSSNELTESMRKLNGITNPNEFRNFMQKNGELFMDAERNHIVKENTCRPKTACSEGWYNLWTKNNGDWSNLDPHRQ</sequence>
<evidence type="ECO:0000313" key="1">
    <source>
        <dbReference type="EMBL" id="ANB50513.1"/>
    </source>
</evidence>
<dbReference type="GeneID" id="80512875"/>
<protein>
    <recommendedName>
        <fullName evidence="3">Zn-finger domain-containing protein</fullName>
    </recommendedName>
</protein>
<evidence type="ECO:0000313" key="2">
    <source>
        <dbReference type="Proteomes" id="UP000241365"/>
    </source>
</evidence>
<dbReference type="EMBL" id="KU877344">
    <property type="protein sequence ID" value="ANB50513.1"/>
    <property type="molecule type" value="Genomic_DNA"/>
</dbReference>
<proteinExistence type="predicted"/>
<evidence type="ECO:0008006" key="3">
    <source>
        <dbReference type="Google" id="ProtNLM"/>
    </source>
</evidence>
<dbReference type="KEGG" id="vg:80512875"/>
<keyword evidence="2" id="KW-1185">Reference proteome</keyword>
<organism evidence="1 2">
    <name type="scientific">Powai lake megavirus</name>
    <dbReference type="NCBI Taxonomy" id="1842663"/>
    <lineage>
        <taxon>Viruses</taxon>
        <taxon>Varidnaviria</taxon>
        <taxon>Bamfordvirae</taxon>
        <taxon>Nucleocytoviricota</taxon>
        <taxon>Megaviricetes</taxon>
        <taxon>Imitervirales</taxon>
        <taxon>Mimiviridae</taxon>
        <taxon>Megamimivirinae</taxon>
        <taxon>Megavirus</taxon>
        <taxon>Megavirus powaiense</taxon>
    </lineage>
</organism>
<dbReference type="Proteomes" id="UP000241365">
    <property type="component" value="Segment"/>
</dbReference>
<dbReference type="RefSeq" id="YP_010776264.1">
    <property type="nucleotide sequence ID" value="NC_075034.1"/>
</dbReference>
<name>A0A167RBW0_9VIRU</name>